<evidence type="ECO:0000259" key="1">
    <source>
        <dbReference type="Pfam" id="PF00535"/>
    </source>
</evidence>
<dbReference type="InterPro" id="IPR050834">
    <property type="entry name" value="Glycosyltransf_2"/>
</dbReference>
<dbReference type="Pfam" id="PF00535">
    <property type="entry name" value="Glycos_transf_2"/>
    <property type="match status" value="1"/>
</dbReference>
<reference evidence="2 3" key="1">
    <citation type="submission" date="2021-01" db="EMBL/GenBank/DDBJ databases">
        <title>Prevotella A2931 sp. nov.</title>
        <authorList>
            <person name="Buhl M."/>
            <person name="Oberhettinger P."/>
        </authorList>
    </citation>
    <scope>NUCLEOTIDE SEQUENCE [LARGE SCALE GENOMIC DNA]</scope>
    <source>
        <strain evidence="2 3">A2931</strain>
    </source>
</reference>
<dbReference type="Proteomes" id="UP000664265">
    <property type="component" value="Unassembled WGS sequence"/>
</dbReference>
<dbReference type="SUPFAM" id="SSF53448">
    <property type="entry name" value="Nucleotide-diphospho-sugar transferases"/>
    <property type="match status" value="1"/>
</dbReference>
<protein>
    <submittedName>
        <fullName evidence="2">Glycosyltransferase family 2 protein</fullName>
    </submittedName>
</protein>
<dbReference type="PANTHER" id="PTHR43685">
    <property type="entry name" value="GLYCOSYLTRANSFERASE"/>
    <property type="match status" value="1"/>
</dbReference>
<sequence length="490" mass="55780">MKKMVDCFLPMAGQEELKKNLEGLKGQDIVNRIIILQSGEPVAVEGVDGVLTIDTLKSSDTMCKVAEAAEAPFTLLYMKEQYMEIGLYALERMTGIAQCTHAGMVYADHYKISAEGIRSESPVIDYQKGSLRDDFDFGSVLFFRTDALKAAAGKMTSHYQAAGFYDLRLKLSQCEELVHINENLYSEVELDNRKTGEKLFDYVDPRNRASQIEMEQACTEHLKEIGGYLAPKFEPVDFNQEAFEYEATIMIPVRNRIRTIRDAIDSALSQKTNFKYNVFVVENGPEFHSTDGTTEAIEEYKSDERLIHLIPTRRDIGVGGAWNMATHHPKCGRFIVQLDSDDVYSDENTLQKFVDAFHEQQCAMVIGSYMLTDIDKNMLPPGKIDHREWTPDNGRNNALRINGLGAPRGFFTPVIRTVNLPNVNYGEDYALGLAISRHYQIGRIYDVLYCCRRWDDNSDAALSIEKENRNNTYKDRVRTWELQARIAMNK</sequence>
<comment type="caution">
    <text evidence="2">The sequence shown here is derived from an EMBL/GenBank/DDBJ whole genome shotgun (WGS) entry which is preliminary data.</text>
</comment>
<dbReference type="RefSeq" id="WP_107581576.1">
    <property type="nucleotide sequence ID" value="NZ_JAERMS010000001.1"/>
</dbReference>
<feature type="domain" description="Glycosyltransferase 2-like" evidence="1">
    <location>
        <begin position="248"/>
        <end position="385"/>
    </location>
</feature>
<dbReference type="InterPro" id="IPR029044">
    <property type="entry name" value="Nucleotide-diphossugar_trans"/>
</dbReference>
<organism evidence="2 3">
    <name type="scientific">Prevotella illustrans</name>
    <dbReference type="NCBI Taxonomy" id="2800387"/>
    <lineage>
        <taxon>Bacteria</taxon>
        <taxon>Pseudomonadati</taxon>
        <taxon>Bacteroidota</taxon>
        <taxon>Bacteroidia</taxon>
        <taxon>Bacteroidales</taxon>
        <taxon>Prevotellaceae</taxon>
        <taxon>Prevotella</taxon>
    </lineage>
</organism>
<evidence type="ECO:0000313" key="3">
    <source>
        <dbReference type="Proteomes" id="UP000664265"/>
    </source>
</evidence>
<accession>A0ABS3M240</accession>
<dbReference type="Gene3D" id="3.90.550.10">
    <property type="entry name" value="Spore Coat Polysaccharide Biosynthesis Protein SpsA, Chain A"/>
    <property type="match status" value="2"/>
</dbReference>
<evidence type="ECO:0000313" key="2">
    <source>
        <dbReference type="EMBL" id="MBO1362228.1"/>
    </source>
</evidence>
<dbReference type="CDD" id="cd00761">
    <property type="entry name" value="Glyco_tranf_GTA_type"/>
    <property type="match status" value="1"/>
</dbReference>
<proteinExistence type="predicted"/>
<dbReference type="EMBL" id="JAERMS010000001">
    <property type="protein sequence ID" value="MBO1362228.1"/>
    <property type="molecule type" value="Genomic_DNA"/>
</dbReference>
<keyword evidence="3" id="KW-1185">Reference proteome</keyword>
<dbReference type="PANTHER" id="PTHR43685:SF2">
    <property type="entry name" value="GLYCOSYLTRANSFERASE 2-LIKE DOMAIN-CONTAINING PROTEIN"/>
    <property type="match status" value="1"/>
</dbReference>
<gene>
    <name evidence="2" type="ORF">JHU38_00270</name>
</gene>
<name>A0ABS3M240_9BACT</name>
<dbReference type="InterPro" id="IPR001173">
    <property type="entry name" value="Glyco_trans_2-like"/>
</dbReference>